<dbReference type="AlphaFoldDB" id="A0A2H3EMH8"/>
<keyword evidence="2" id="KW-0812">Transmembrane</keyword>
<dbReference type="Proteomes" id="UP000217790">
    <property type="component" value="Unassembled WGS sequence"/>
</dbReference>
<keyword evidence="4" id="KW-1185">Reference proteome</keyword>
<evidence type="ECO:0000313" key="4">
    <source>
        <dbReference type="Proteomes" id="UP000217790"/>
    </source>
</evidence>
<keyword evidence="2" id="KW-0472">Membrane</keyword>
<feature type="region of interest" description="Disordered" evidence="1">
    <location>
        <begin position="59"/>
        <end position="78"/>
    </location>
</feature>
<sequence length="78" mass="8818">MEVRFGHLWRIWGASGAGQDYSRARLKGSGLSGIMIKTPIPFILLWYILLRKETRTNKPPTLSIERSPEEGIGEAYSL</sequence>
<evidence type="ECO:0000313" key="3">
    <source>
        <dbReference type="EMBL" id="PBL04363.1"/>
    </source>
</evidence>
<dbReference type="OrthoDB" id="3051778at2759"/>
<name>A0A2H3EMH8_ARMGA</name>
<evidence type="ECO:0000256" key="2">
    <source>
        <dbReference type="SAM" id="Phobius"/>
    </source>
</evidence>
<dbReference type="EMBL" id="KZ293644">
    <property type="protein sequence ID" value="PBL04363.1"/>
    <property type="molecule type" value="Genomic_DNA"/>
</dbReference>
<dbReference type="InParanoid" id="A0A2H3EMH8"/>
<reference evidence="4" key="1">
    <citation type="journal article" date="2017" name="Nat. Ecol. Evol.">
        <title>Genome expansion and lineage-specific genetic innovations in the forest pathogenic fungi Armillaria.</title>
        <authorList>
            <person name="Sipos G."/>
            <person name="Prasanna A.N."/>
            <person name="Walter M.C."/>
            <person name="O'Connor E."/>
            <person name="Balint B."/>
            <person name="Krizsan K."/>
            <person name="Kiss B."/>
            <person name="Hess J."/>
            <person name="Varga T."/>
            <person name="Slot J."/>
            <person name="Riley R."/>
            <person name="Boka B."/>
            <person name="Rigling D."/>
            <person name="Barry K."/>
            <person name="Lee J."/>
            <person name="Mihaltcheva S."/>
            <person name="LaButti K."/>
            <person name="Lipzen A."/>
            <person name="Waldron R."/>
            <person name="Moloney N.M."/>
            <person name="Sperisen C."/>
            <person name="Kredics L."/>
            <person name="Vagvoelgyi C."/>
            <person name="Patrignani A."/>
            <person name="Fitzpatrick D."/>
            <person name="Nagy I."/>
            <person name="Doyle S."/>
            <person name="Anderson J.B."/>
            <person name="Grigoriev I.V."/>
            <person name="Gueldener U."/>
            <person name="Muensterkoetter M."/>
            <person name="Nagy L.G."/>
        </authorList>
    </citation>
    <scope>NUCLEOTIDE SEQUENCE [LARGE SCALE GENOMIC DNA]</scope>
    <source>
        <strain evidence="4">Ar21-2</strain>
    </source>
</reference>
<proteinExistence type="predicted"/>
<organism evidence="3 4">
    <name type="scientific">Armillaria gallica</name>
    <name type="common">Bulbous honey fungus</name>
    <name type="synonym">Armillaria bulbosa</name>
    <dbReference type="NCBI Taxonomy" id="47427"/>
    <lineage>
        <taxon>Eukaryota</taxon>
        <taxon>Fungi</taxon>
        <taxon>Dikarya</taxon>
        <taxon>Basidiomycota</taxon>
        <taxon>Agaricomycotina</taxon>
        <taxon>Agaricomycetes</taxon>
        <taxon>Agaricomycetidae</taxon>
        <taxon>Agaricales</taxon>
        <taxon>Marasmiineae</taxon>
        <taxon>Physalacriaceae</taxon>
        <taxon>Armillaria</taxon>
    </lineage>
</organism>
<protein>
    <submittedName>
        <fullName evidence="3">Uncharacterized protein</fullName>
    </submittedName>
</protein>
<accession>A0A2H3EMH8</accession>
<evidence type="ECO:0000256" key="1">
    <source>
        <dbReference type="SAM" id="MobiDB-lite"/>
    </source>
</evidence>
<feature type="transmembrane region" description="Helical" evidence="2">
    <location>
        <begin position="30"/>
        <end position="50"/>
    </location>
</feature>
<gene>
    <name evidence="3" type="ORF">ARMGADRAFT_1057148</name>
</gene>
<keyword evidence="2" id="KW-1133">Transmembrane helix</keyword>